<dbReference type="SUPFAM" id="SSF48452">
    <property type="entry name" value="TPR-like"/>
    <property type="match status" value="1"/>
</dbReference>
<dbReference type="PANTHER" id="PTHR45641:SF19">
    <property type="entry name" value="NEPHROCYSTIN-3"/>
    <property type="match status" value="1"/>
</dbReference>
<dbReference type="SMART" id="SM00028">
    <property type="entry name" value="TPR"/>
    <property type="match status" value="6"/>
</dbReference>
<dbReference type="AlphaFoldDB" id="A0A4S8LNC6"/>
<sequence length="560" mass="63237">MAFKTRTMLFASPFVGVITMPTGFLRILTEKVEYKSGLREISKLNRGNFNLPLFLIAVHSYVIFGLRDALSLIRKLVQVVNFFGSWVYISSWDMSKSGLHMLDICNFPYIATFFHTSGICLHRLPYACKKTRCGTIFMTAIKSLLNNSFVDYGPNAIDMFAILSLLPDGLSKGLLDKFQTHLPRDFSLRTSLASLQRVSLAYTCSNRTNNPEQIQLLSPIRHFCREKLPKQETLVIGLIDFYTQSLNTDWEFTDDTLHKTVPQELLNLHLVLHDAFKAEQVDPSLMEASINFMKWSLFMGNPVEDIIQLATDTKAEVPGEGRANCLLCLAEVFLYRDKLDEAEESLNQAVELHQQAQDVHREADLHQHGHSILGEANDLSKLGDVFLPCSKLDEAKKSLNRAVELHQQGHSILGEANDLSKLGDVFLLCSKLDEAKKSLNRAVELHQQAQHDLQTLGEVLLRRDKLDEAEESLNRAVELHKQTHSVLGEANDLSKLGDVFLLRSKLDEAEKSLNRAVELHRQAQHVLGEANDLQMLGQVLLLRSKLDEAEESLDQAVELH</sequence>
<dbReference type="PANTHER" id="PTHR45641">
    <property type="entry name" value="TETRATRICOPEPTIDE REPEAT PROTEIN (AFU_ORTHOLOGUE AFUA_6G03870)"/>
    <property type="match status" value="1"/>
</dbReference>
<reference evidence="6 7" key="1">
    <citation type="journal article" date="2019" name="Nat. Ecol. Evol.">
        <title>Megaphylogeny resolves global patterns of mushroom evolution.</title>
        <authorList>
            <person name="Varga T."/>
            <person name="Krizsan K."/>
            <person name="Foldi C."/>
            <person name="Dima B."/>
            <person name="Sanchez-Garcia M."/>
            <person name="Sanchez-Ramirez S."/>
            <person name="Szollosi G.J."/>
            <person name="Szarkandi J.G."/>
            <person name="Papp V."/>
            <person name="Albert L."/>
            <person name="Andreopoulos W."/>
            <person name="Angelini C."/>
            <person name="Antonin V."/>
            <person name="Barry K.W."/>
            <person name="Bougher N.L."/>
            <person name="Buchanan P."/>
            <person name="Buyck B."/>
            <person name="Bense V."/>
            <person name="Catcheside P."/>
            <person name="Chovatia M."/>
            <person name="Cooper J."/>
            <person name="Damon W."/>
            <person name="Desjardin D."/>
            <person name="Finy P."/>
            <person name="Geml J."/>
            <person name="Haridas S."/>
            <person name="Hughes K."/>
            <person name="Justo A."/>
            <person name="Karasinski D."/>
            <person name="Kautmanova I."/>
            <person name="Kiss B."/>
            <person name="Kocsube S."/>
            <person name="Kotiranta H."/>
            <person name="LaButti K.M."/>
            <person name="Lechner B.E."/>
            <person name="Liimatainen K."/>
            <person name="Lipzen A."/>
            <person name="Lukacs Z."/>
            <person name="Mihaltcheva S."/>
            <person name="Morgado L.N."/>
            <person name="Niskanen T."/>
            <person name="Noordeloos M.E."/>
            <person name="Ohm R.A."/>
            <person name="Ortiz-Santana B."/>
            <person name="Ovrebo C."/>
            <person name="Racz N."/>
            <person name="Riley R."/>
            <person name="Savchenko A."/>
            <person name="Shiryaev A."/>
            <person name="Soop K."/>
            <person name="Spirin V."/>
            <person name="Szebenyi C."/>
            <person name="Tomsovsky M."/>
            <person name="Tulloss R.E."/>
            <person name="Uehling J."/>
            <person name="Grigoriev I.V."/>
            <person name="Vagvolgyi C."/>
            <person name="Papp T."/>
            <person name="Martin F.M."/>
            <person name="Miettinen O."/>
            <person name="Hibbett D.S."/>
            <person name="Nagy L.G."/>
        </authorList>
    </citation>
    <scope>NUCLEOTIDE SEQUENCE [LARGE SCALE GENOMIC DNA]</scope>
    <source>
        <strain evidence="6 7">CBS 962.96</strain>
    </source>
</reference>
<dbReference type="Gene3D" id="1.25.40.10">
    <property type="entry name" value="Tetratricopeptide repeat domain"/>
    <property type="match status" value="2"/>
</dbReference>
<feature type="repeat" description="TPR" evidence="3">
    <location>
        <begin position="450"/>
        <end position="483"/>
    </location>
</feature>
<keyword evidence="2 3" id="KW-0802">TPR repeat</keyword>
<feature type="transmembrane region" description="Helical" evidence="5">
    <location>
        <begin position="49"/>
        <end position="66"/>
    </location>
</feature>
<evidence type="ECO:0000256" key="5">
    <source>
        <dbReference type="SAM" id="Phobius"/>
    </source>
</evidence>
<evidence type="ECO:0000256" key="4">
    <source>
        <dbReference type="SAM" id="Coils"/>
    </source>
</evidence>
<gene>
    <name evidence="6" type="ORF">K435DRAFT_841274</name>
</gene>
<proteinExistence type="predicted"/>
<dbReference type="Pfam" id="PF13424">
    <property type="entry name" value="TPR_12"/>
    <property type="match status" value="1"/>
</dbReference>
<feature type="coiled-coil region" evidence="4">
    <location>
        <begin position="506"/>
        <end position="559"/>
    </location>
</feature>
<dbReference type="InterPro" id="IPR011990">
    <property type="entry name" value="TPR-like_helical_dom_sf"/>
</dbReference>
<evidence type="ECO:0000256" key="2">
    <source>
        <dbReference type="ARBA" id="ARBA00022803"/>
    </source>
</evidence>
<name>A0A4S8LNC6_DENBC</name>
<accession>A0A4S8LNC6</accession>
<dbReference type="PROSITE" id="PS50005">
    <property type="entry name" value="TPR"/>
    <property type="match status" value="2"/>
</dbReference>
<evidence type="ECO:0000313" key="6">
    <source>
        <dbReference type="EMBL" id="THU90852.1"/>
    </source>
</evidence>
<evidence type="ECO:0000256" key="3">
    <source>
        <dbReference type="PROSITE-ProRule" id="PRU00339"/>
    </source>
</evidence>
<organism evidence="6 7">
    <name type="scientific">Dendrothele bispora (strain CBS 962.96)</name>
    <dbReference type="NCBI Taxonomy" id="1314807"/>
    <lineage>
        <taxon>Eukaryota</taxon>
        <taxon>Fungi</taxon>
        <taxon>Dikarya</taxon>
        <taxon>Basidiomycota</taxon>
        <taxon>Agaricomycotina</taxon>
        <taxon>Agaricomycetes</taxon>
        <taxon>Agaricomycetidae</taxon>
        <taxon>Agaricales</taxon>
        <taxon>Agaricales incertae sedis</taxon>
        <taxon>Dendrothele</taxon>
    </lineage>
</organism>
<keyword evidence="5" id="KW-0472">Membrane</keyword>
<dbReference type="EMBL" id="ML179323">
    <property type="protein sequence ID" value="THU90852.1"/>
    <property type="molecule type" value="Genomic_DNA"/>
</dbReference>
<keyword evidence="5" id="KW-1133">Transmembrane helix</keyword>
<dbReference type="OrthoDB" id="431454at2759"/>
<feature type="repeat" description="TPR" evidence="3">
    <location>
        <begin position="490"/>
        <end position="523"/>
    </location>
</feature>
<dbReference type="Proteomes" id="UP000297245">
    <property type="component" value="Unassembled WGS sequence"/>
</dbReference>
<keyword evidence="5" id="KW-0812">Transmembrane</keyword>
<protein>
    <submittedName>
        <fullName evidence="6">TPR-like protein</fullName>
    </submittedName>
</protein>
<keyword evidence="1" id="KW-0677">Repeat</keyword>
<dbReference type="PROSITE" id="PS50293">
    <property type="entry name" value="TPR_REGION"/>
    <property type="match status" value="1"/>
</dbReference>
<keyword evidence="4" id="KW-0175">Coiled coil</keyword>
<feature type="transmembrane region" description="Helical" evidence="5">
    <location>
        <begin position="7"/>
        <end position="29"/>
    </location>
</feature>
<dbReference type="InterPro" id="IPR019734">
    <property type="entry name" value="TPR_rpt"/>
</dbReference>
<evidence type="ECO:0000256" key="1">
    <source>
        <dbReference type="ARBA" id="ARBA00022737"/>
    </source>
</evidence>
<keyword evidence="7" id="KW-1185">Reference proteome</keyword>
<evidence type="ECO:0000313" key="7">
    <source>
        <dbReference type="Proteomes" id="UP000297245"/>
    </source>
</evidence>